<dbReference type="Proteomes" id="UP000187012">
    <property type="component" value="Unassembled WGS sequence"/>
</dbReference>
<reference evidence="1 2" key="1">
    <citation type="submission" date="2016-12" db="EMBL/GenBank/DDBJ databases">
        <authorList>
            <person name="Song W.-J."/>
            <person name="Kurnit D.M."/>
        </authorList>
    </citation>
    <scope>NUCLEOTIDE SEQUENCE [LARGE SCALE GENOMIC DNA]</scope>
    <source>
        <strain evidence="1 2">STM7296</strain>
    </source>
</reference>
<sequence>MSGACVDGYQKVKILYYGCGIRKGIQIWAEIDNAVFGTQRFLDHAQTTNLQREETARLILQQGGQFVQFK</sequence>
<accession>A0A1N7S184</accession>
<keyword evidence="2" id="KW-1185">Reference proteome</keyword>
<dbReference type="AlphaFoldDB" id="A0A1N7S184"/>
<proteinExistence type="predicted"/>
<organism evidence="1 2">
    <name type="scientific">Paraburkholderia ribeironis</name>
    <dbReference type="NCBI Taxonomy" id="1247936"/>
    <lineage>
        <taxon>Bacteria</taxon>
        <taxon>Pseudomonadati</taxon>
        <taxon>Pseudomonadota</taxon>
        <taxon>Betaproteobacteria</taxon>
        <taxon>Burkholderiales</taxon>
        <taxon>Burkholderiaceae</taxon>
        <taxon>Paraburkholderia</taxon>
    </lineage>
</organism>
<dbReference type="EMBL" id="CYGX02000028">
    <property type="protein sequence ID" value="SIT41160.1"/>
    <property type="molecule type" value="Genomic_DNA"/>
</dbReference>
<evidence type="ECO:0000313" key="2">
    <source>
        <dbReference type="Proteomes" id="UP000187012"/>
    </source>
</evidence>
<name>A0A1N7S184_9BURK</name>
<gene>
    <name evidence="1" type="ORF">BN2475_280047</name>
</gene>
<protein>
    <submittedName>
        <fullName evidence="1">Uncharacterized protein</fullName>
    </submittedName>
</protein>
<evidence type="ECO:0000313" key="1">
    <source>
        <dbReference type="EMBL" id="SIT41160.1"/>
    </source>
</evidence>